<reference evidence="2" key="2">
    <citation type="submission" date="2020-04" db="EMBL/GenBank/DDBJ databases">
        <authorList>
            <consortium name="NCBI Genome Project"/>
        </authorList>
    </citation>
    <scope>NUCLEOTIDE SEQUENCE</scope>
    <source>
        <strain evidence="2">CBS 342.82</strain>
    </source>
</reference>
<reference evidence="2" key="3">
    <citation type="submission" date="2025-08" db="UniProtKB">
        <authorList>
            <consortium name="RefSeq"/>
        </authorList>
    </citation>
    <scope>IDENTIFICATION</scope>
    <source>
        <strain evidence="2">CBS 342.82</strain>
    </source>
</reference>
<dbReference type="OrthoDB" id="62952at2759"/>
<dbReference type="AlphaFoldDB" id="A0A6J3LVS8"/>
<dbReference type="PANTHER" id="PTHR42085:SF2">
    <property type="entry name" value="F-BOX DOMAIN-CONTAINING PROTEIN"/>
    <property type="match status" value="1"/>
</dbReference>
<accession>A0A6J3LVS8</accession>
<dbReference type="PANTHER" id="PTHR42085">
    <property type="entry name" value="F-BOX DOMAIN-CONTAINING PROTEIN"/>
    <property type="match status" value="1"/>
</dbReference>
<evidence type="ECO:0000313" key="1">
    <source>
        <dbReference type="Proteomes" id="UP000504637"/>
    </source>
</evidence>
<sequence>MPISLLELSAELRNTIYEAVLLDPEPIRLESKFYEQRAPGCRLLRVNRQIHREANATFYAQNEFDVSDSLLKNISFILNSMGRNVALIHSFRLEFPHCYRRQQGGKIIPEGDCTKILSIVRSKCINVRYFNFCLYHNVRVGHESISTFSIRRGISDRKHRDLCERLLEEHAEKFRTFHKVQKVVIEVVPHQHHHHFLEAINQRGWALEYLNPGDVNALTPCRLPWIMK</sequence>
<keyword evidence="1" id="KW-1185">Reference proteome</keyword>
<organism evidence="2">
    <name type="scientific">Dissoconium aciculare CBS 342.82</name>
    <dbReference type="NCBI Taxonomy" id="1314786"/>
    <lineage>
        <taxon>Eukaryota</taxon>
        <taxon>Fungi</taxon>
        <taxon>Dikarya</taxon>
        <taxon>Ascomycota</taxon>
        <taxon>Pezizomycotina</taxon>
        <taxon>Dothideomycetes</taxon>
        <taxon>Dothideomycetidae</taxon>
        <taxon>Mycosphaerellales</taxon>
        <taxon>Dissoconiaceae</taxon>
        <taxon>Dissoconium</taxon>
    </lineage>
</organism>
<dbReference type="Proteomes" id="UP000504637">
    <property type="component" value="Unplaced"/>
</dbReference>
<evidence type="ECO:0000313" key="2">
    <source>
        <dbReference type="RefSeq" id="XP_033455768.1"/>
    </source>
</evidence>
<dbReference type="RefSeq" id="XP_033455768.1">
    <property type="nucleotide sequence ID" value="XM_033609015.1"/>
</dbReference>
<gene>
    <name evidence="2" type="ORF">K489DRAFT_89320</name>
</gene>
<protein>
    <submittedName>
        <fullName evidence="2">Uncharacterized protein</fullName>
    </submittedName>
</protein>
<reference evidence="2" key="1">
    <citation type="submission" date="2020-01" db="EMBL/GenBank/DDBJ databases">
        <authorList>
            <consortium name="DOE Joint Genome Institute"/>
            <person name="Haridas S."/>
            <person name="Albert R."/>
            <person name="Binder M."/>
            <person name="Bloem J."/>
            <person name="Labutti K."/>
            <person name="Salamov A."/>
            <person name="Andreopoulos B."/>
            <person name="Baker S.E."/>
            <person name="Barry K."/>
            <person name="Bills G."/>
            <person name="Bluhm B.H."/>
            <person name="Cannon C."/>
            <person name="Castanera R."/>
            <person name="Culley D.E."/>
            <person name="Daum C."/>
            <person name="Ezra D."/>
            <person name="Gonzalez J.B."/>
            <person name="Henrissat B."/>
            <person name="Kuo A."/>
            <person name="Liang C."/>
            <person name="Lipzen A."/>
            <person name="Lutzoni F."/>
            <person name="Magnuson J."/>
            <person name="Mondo S."/>
            <person name="Nolan M."/>
            <person name="Ohm R."/>
            <person name="Pangilinan J."/>
            <person name="Park H.-J."/>
            <person name="Ramirez L."/>
            <person name="Alfaro M."/>
            <person name="Sun H."/>
            <person name="Tritt A."/>
            <person name="Yoshinaga Y."/>
            <person name="Zwiers L.-H."/>
            <person name="Turgeon B.G."/>
            <person name="Goodwin S.B."/>
            <person name="Spatafora J.W."/>
            <person name="Crous P.W."/>
            <person name="Grigoriev I.V."/>
        </authorList>
    </citation>
    <scope>NUCLEOTIDE SEQUENCE</scope>
    <source>
        <strain evidence="2">CBS 342.82</strain>
    </source>
</reference>
<proteinExistence type="predicted"/>
<name>A0A6J3LVS8_9PEZI</name>
<dbReference type="GeneID" id="54366816"/>
<dbReference type="InterPro" id="IPR038883">
    <property type="entry name" value="AN11006-like"/>
</dbReference>